<dbReference type="Proteomes" id="UP000249364">
    <property type="component" value="Unassembled WGS sequence"/>
</dbReference>
<dbReference type="EMBL" id="QKZQ01000001">
    <property type="protein sequence ID" value="PZX48132.1"/>
    <property type="molecule type" value="Genomic_DNA"/>
</dbReference>
<evidence type="ECO:0008006" key="4">
    <source>
        <dbReference type="Google" id="ProtNLM"/>
    </source>
</evidence>
<accession>A0A2W7SBZ8</accession>
<comment type="caution">
    <text evidence="2">The sequence shown here is derived from an EMBL/GenBank/DDBJ whole genome shotgun (WGS) entry which is preliminary data.</text>
</comment>
<keyword evidence="3" id="KW-1185">Reference proteome</keyword>
<dbReference type="STRING" id="121821.GCA_001870675_02353"/>
<evidence type="ECO:0000256" key="1">
    <source>
        <dbReference type="SAM" id="Phobius"/>
    </source>
</evidence>
<organism evidence="2 3">
    <name type="scientific">Roseinatronobacter thiooxidans</name>
    <dbReference type="NCBI Taxonomy" id="121821"/>
    <lineage>
        <taxon>Bacteria</taxon>
        <taxon>Pseudomonadati</taxon>
        <taxon>Pseudomonadota</taxon>
        <taxon>Alphaproteobacteria</taxon>
        <taxon>Rhodobacterales</taxon>
        <taxon>Paracoccaceae</taxon>
        <taxon>Roseinatronobacter</taxon>
    </lineage>
</organism>
<dbReference type="OrthoDB" id="7876027at2"/>
<protein>
    <recommendedName>
        <fullName evidence="4">GlsB/YeaQ/YmgE family stress response membrane protein</fullName>
    </recommendedName>
</protein>
<reference evidence="2 3" key="1">
    <citation type="submission" date="2018-06" db="EMBL/GenBank/DDBJ databases">
        <title>Genomic Encyclopedia of Archaeal and Bacterial Type Strains, Phase II (KMG-II): from individual species to whole genera.</title>
        <authorList>
            <person name="Goeker M."/>
        </authorList>
    </citation>
    <scope>NUCLEOTIDE SEQUENCE [LARGE SCALE GENOMIC DNA]</scope>
    <source>
        <strain evidence="2 3">DSM 13087</strain>
    </source>
</reference>
<proteinExistence type="predicted"/>
<dbReference type="AlphaFoldDB" id="A0A2W7SBZ8"/>
<gene>
    <name evidence="2" type="ORF">LY56_00280</name>
</gene>
<evidence type="ECO:0000313" key="3">
    <source>
        <dbReference type="Proteomes" id="UP000249364"/>
    </source>
</evidence>
<evidence type="ECO:0000313" key="2">
    <source>
        <dbReference type="EMBL" id="PZX48132.1"/>
    </source>
</evidence>
<keyword evidence="1" id="KW-1133">Transmembrane helix</keyword>
<keyword evidence="1" id="KW-0812">Transmembrane</keyword>
<sequence>MPVVLLVVMGALAGVLATRLMRMNTDLPTAMIIGVLGAVVGGLGFRFLLTSASWVGVFVLALLGSLVLPWLWKQYQGRR</sequence>
<feature type="transmembrane region" description="Helical" evidence="1">
    <location>
        <begin position="27"/>
        <end position="45"/>
    </location>
</feature>
<name>A0A2W7SBZ8_9RHOB</name>
<keyword evidence="1" id="KW-0472">Membrane</keyword>
<dbReference type="RefSeq" id="WP_071469021.1">
    <property type="nucleotide sequence ID" value="NZ_MEHT01000009.1"/>
</dbReference>
<feature type="transmembrane region" description="Helical" evidence="1">
    <location>
        <begin position="52"/>
        <end position="72"/>
    </location>
</feature>